<name>A0A0G2ZCB5_9BACT</name>
<keyword evidence="1" id="KW-0812">Transmembrane</keyword>
<protein>
    <submittedName>
        <fullName evidence="2">Uncharacterized protein</fullName>
    </submittedName>
</protein>
<feature type="transmembrane region" description="Helical" evidence="1">
    <location>
        <begin position="7"/>
        <end position="24"/>
    </location>
</feature>
<sequence>MTVFYDVIGFLIISGGGYAFYQTFEFLSSENFLGAIFSFLSAIILLVSGVSLLKISIAAKLELMKERLEK</sequence>
<organism evidence="2 3">
    <name type="scientific">Kosmotoga pacifica</name>
    <dbReference type="NCBI Taxonomy" id="1330330"/>
    <lineage>
        <taxon>Bacteria</taxon>
        <taxon>Thermotogati</taxon>
        <taxon>Thermotogota</taxon>
        <taxon>Thermotogae</taxon>
        <taxon>Kosmotogales</taxon>
        <taxon>Kosmotogaceae</taxon>
        <taxon>Kosmotoga</taxon>
    </lineage>
</organism>
<evidence type="ECO:0000313" key="3">
    <source>
        <dbReference type="Proteomes" id="UP000035159"/>
    </source>
</evidence>
<keyword evidence="3" id="KW-1185">Reference proteome</keyword>
<feature type="transmembrane region" description="Helical" evidence="1">
    <location>
        <begin position="36"/>
        <end position="57"/>
    </location>
</feature>
<gene>
    <name evidence="2" type="ORF">IX53_04455</name>
</gene>
<proteinExistence type="predicted"/>
<keyword evidence="1" id="KW-1133">Transmembrane helix</keyword>
<evidence type="ECO:0000256" key="1">
    <source>
        <dbReference type="SAM" id="Phobius"/>
    </source>
</evidence>
<dbReference type="KEGG" id="kpf:IX53_04455"/>
<dbReference type="Proteomes" id="UP000035159">
    <property type="component" value="Chromosome"/>
</dbReference>
<dbReference type="AlphaFoldDB" id="A0A0G2ZCB5"/>
<keyword evidence="1" id="KW-0472">Membrane</keyword>
<evidence type="ECO:0000313" key="2">
    <source>
        <dbReference type="EMBL" id="AKI97184.1"/>
    </source>
</evidence>
<dbReference type="EMBL" id="CP011232">
    <property type="protein sequence ID" value="AKI97184.1"/>
    <property type="molecule type" value="Genomic_DNA"/>
</dbReference>
<accession>A0A0G2ZCB5</accession>
<reference evidence="2 3" key="1">
    <citation type="submission" date="2015-04" db="EMBL/GenBank/DDBJ databases">
        <title>Complete Genome Sequence of Kosmotoga pacifica SLHLJ1.</title>
        <authorList>
            <person name="Jiang L.J."/>
            <person name="Shao Z.Z."/>
            <person name="Jebbar M."/>
        </authorList>
    </citation>
    <scope>NUCLEOTIDE SEQUENCE [LARGE SCALE GENOMIC DNA]</scope>
    <source>
        <strain evidence="2 3">SLHLJ1</strain>
    </source>
</reference>
<dbReference type="RefSeq" id="WP_047754318.1">
    <property type="nucleotide sequence ID" value="NZ_CAJUHA010000008.1"/>
</dbReference>
<dbReference type="PATRIC" id="fig|1330330.3.peg.895"/>
<dbReference type="STRING" id="1330330.IX53_04455"/>
<dbReference type="OrthoDB" id="9866191at2"/>